<proteinExistence type="predicted"/>
<evidence type="ECO:0000256" key="1">
    <source>
        <dbReference type="ARBA" id="ARBA00022603"/>
    </source>
</evidence>
<keyword evidence="6" id="KW-1185">Reference proteome</keyword>
<dbReference type="InterPro" id="IPR029063">
    <property type="entry name" value="SAM-dependent_MTases_sf"/>
</dbReference>
<evidence type="ECO:0000313" key="5">
    <source>
        <dbReference type="EMBL" id="RUL88678.1"/>
    </source>
</evidence>
<dbReference type="EMBL" id="RYZH01000008">
    <property type="protein sequence ID" value="RUL88678.1"/>
    <property type="molecule type" value="Genomic_DNA"/>
</dbReference>
<dbReference type="GO" id="GO:0008757">
    <property type="term" value="F:S-adenosylmethionine-dependent methyltransferase activity"/>
    <property type="evidence" value="ECO:0007669"/>
    <property type="project" value="InterPro"/>
</dbReference>
<keyword evidence="2 5" id="KW-0808">Transferase</keyword>
<evidence type="ECO:0000313" key="6">
    <source>
        <dbReference type="Proteomes" id="UP000280296"/>
    </source>
</evidence>
<protein>
    <submittedName>
        <fullName evidence="5">Methyltransferase domain-containing protein</fullName>
    </submittedName>
</protein>
<dbReference type="Gene3D" id="2.20.25.10">
    <property type="match status" value="1"/>
</dbReference>
<keyword evidence="3" id="KW-0949">S-adenosyl-L-methionine</keyword>
<name>A0A432MNM9_9BACT</name>
<dbReference type="RefSeq" id="WP_126724385.1">
    <property type="nucleotide sequence ID" value="NZ_RYZH01000008.1"/>
</dbReference>
<comment type="caution">
    <text evidence="5">The sequence shown here is derived from an EMBL/GenBank/DDBJ whole genome shotgun (WGS) entry which is preliminary data.</text>
</comment>
<dbReference type="Proteomes" id="UP000280296">
    <property type="component" value="Unassembled WGS sequence"/>
</dbReference>
<sequence length="328" mass="35999">MNPELLALLRCPTCRGRLEPAPEGDSALRCTGGCASFPIAGGVPRLAGEAYVASFGRQWNRFDVARDQEDEAVFLAKTGVHPRDLAGQLVLDAGCGGGRYARLLGRFGAKVIGVDLSDAVDKAAALTARFPDVAIVQADLLDLPIAEGAFDLVFSIGVLHHSPDPRLAFAEIARRVRPGGRLAVWLYRRNTPPQEWLNTALRAATTRMPPRLLESISVGLGVLGGVPVVNTTLNKVFNFSNHPDWTLRVCDNFDWYAPRYQSHHTLPELRRWFEEEGFEDLVDLRPLKAGRLYDRAYDLDLIIGSGVNVAGTRRREQPAPAEPALTTR</sequence>
<dbReference type="InterPro" id="IPR013216">
    <property type="entry name" value="Methyltransf_11"/>
</dbReference>
<evidence type="ECO:0000256" key="3">
    <source>
        <dbReference type="ARBA" id="ARBA00022691"/>
    </source>
</evidence>
<keyword evidence="1 5" id="KW-0489">Methyltransferase</keyword>
<dbReference type="OrthoDB" id="3206826at2"/>
<feature type="domain" description="Methyltransferase type 11" evidence="4">
    <location>
        <begin position="91"/>
        <end position="183"/>
    </location>
</feature>
<dbReference type="Pfam" id="PF08241">
    <property type="entry name" value="Methyltransf_11"/>
    <property type="match status" value="1"/>
</dbReference>
<organism evidence="5 6">
    <name type="scientific">Tautonia sociabilis</name>
    <dbReference type="NCBI Taxonomy" id="2080755"/>
    <lineage>
        <taxon>Bacteria</taxon>
        <taxon>Pseudomonadati</taxon>
        <taxon>Planctomycetota</taxon>
        <taxon>Planctomycetia</taxon>
        <taxon>Isosphaerales</taxon>
        <taxon>Isosphaeraceae</taxon>
        <taxon>Tautonia</taxon>
    </lineage>
</organism>
<dbReference type="SUPFAM" id="SSF53335">
    <property type="entry name" value="S-adenosyl-L-methionine-dependent methyltransferases"/>
    <property type="match status" value="1"/>
</dbReference>
<dbReference type="AlphaFoldDB" id="A0A432MNM9"/>
<dbReference type="PANTHER" id="PTHR43464">
    <property type="entry name" value="METHYLTRANSFERASE"/>
    <property type="match status" value="1"/>
</dbReference>
<gene>
    <name evidence="5" type="ORF">TsocGM_05945</name>
</gene>
<reference evidence="5 6" key="2">
    <citation type="submission" date="2019-01" db="EMBL/GenBank/DDBJ databases">
        <title>Tautonia sociabilis, a novel thermotolerant planctomycete of Isosphaeraceae family, isolated from a 4000 m deep subterranean habitat.</title>
        <authorList>
            <person name="Kovaleva O.L."/>
            <person name="Elcheninov A.G."/>
            <person name="Van Heerden E."/>
            <person name="Toshchakov S.V."/>
            <person name="Novikov A."/>
            <person name="Bonch-Osmolovskaya E.A."/>
            <person name="Kublanov I.V."/>
        </authorList>
    </citation>
    <scope>NUCLEOTIDE SEQUENCE [LARGE SCALE GENOMIC DNA]</scope>
    <source>
        <strain evidence="5 6">GM2012</strain>
    </source>
</reference>
<accession>A0A432MNM9</accession>
<reference evidence="5 6" key="1">
    <citation type="submission" date="2018-12" db="EMBL/GenBank/DDBJ databases">
        <authorList>
            <person name="Toschakov S.V."/>
        </authorList>
    </citation>
    <scope>NUCLEOTIDE SEQUENCE [LARGE SCALE GENOMIC DNA]</scope>
    <source>
        <strain evidence="5 6">GM2012</strain>
    </source>
</reference>
<dbReference type="Gene3D" id="3.40.50.150">
    <property type="entry name" value="Vaccinia Virus protein VP39"/>
    <property type="match status" value="1"/>
</dbReference>
<dbReference type="SUPFAM" id="SSF158997">
    <property type="entry name" value="Trm112p-like"/>
    <property type="match status" value="1"/>
</dbReference>
<dbReference type="GO" id="GO:0032259">
    <property type="term" value="P:methylation"/>
    <property type="evidence" value="ECO:0007669"/>
    <property type="project" value="UniProtKB-KW"/>
</dbReference>
<evidence type="ECO:0000259" key="4">
    <source>
        <dbReference type="Pfam" id="PF08241"/>
    </source>
</evidence>
<dbReference type="PANTHER" id="PTHR43464:SF19">
    <property type="entry name" value="UBIQUINONE BIOSYNTHESIS O-METHYLTRANSFERASE, MITOCHONDRIAL"/>
    <property type="match status" value="1"/>
</dbReference>
<evidence type="ECO:0000256" key="2">
    <source>
        <dbReference type="ARBA" id="ARBA00022679"/>
    </source>
</evidence>
<dbReference type="CDD" id="cd02440">
    <property type="entry name" value="AdoMet_MTases"/>
    <property type="match status" value="1"/>
</dbReference>